<dbReference type="EMBL" id="JASCIR010000013">
    <property type="protein sequence ID" value="MDI3387948.1"/>
    <property type="molecule type" value="Genomic_DNA"/>
</dbReference>
<dbReference type="Gene3D" id="3.50.50.60">
    <property type="entry name" value="FAD/NAD(P)-binding domain"/>
    <property type="match status" value="2"/>
</dbReference>
<organism evidence="3 4">
    <name type="scientific">Streptomyces solicavernae</name>
    <dbReference type="NCBI Taxonomy" id="3043614"/>
    <lineage>
        <taxon>Bacteria</taxon>
        <taxon>Bacillati</taxon>
        <taxon>Actinomycetota</taxon>
        <taxon>Actinomycetes</taxon>
        <taxon>Kitasatosporales</taxon>
        <taxon>Streptomycetaceae</taxon>
        <taxon>Streptomyces</taxon>
    </lineage>
</organism>
<dbReference type="PROSITE" id="PS51257">
    <property type="entry name" value="PROKAR_LIPOPROTEIN"/>
    <property type="match status" value="1"/>
</dbReference>
<dbReference type="InterPro" id="IPR036188">
    <property type="entry name" value="FAD/NAD-bd_sf"/>
</dbReference>
<comment type="caution">
    <text evidence="3">The sequence shown here is derived from an EMBL/GenBank/DDBJ whole genome shotgun (WGS) entry which is preliminary data.</text>
</comment>
<gene>
    <name evidence="3" type="ORF">QIS99_17335</name>
</gene>
<accession>A0ABT6RU38</accession>
<dbReference type="RefSeq" id="WP_282514345.1">
    <property type="nucleotide sequence ID" value="NZ_JASCIR010000013.1"/>
</dbReference>
<feature type="domain" description="FAD dependent oxidoreductase" evidence="2">
    <location>
        <begin position="3"/>
        <end position="395"/>
    </location>
</feature>
<proteinExistence type="predicted"/>
<dbReference type="InterPro" id="IPR006076">
    <property type="entry name" value="FAD-dep_OxRdtase"/>
</dbReference>
<keyword evidence="1" id="KW-0560">Oxidoreductase</keyword>
<name>A0ABT6RU38_9ACTN</name>
<evidence type="ECO:0000259" key="2">
    <source>
        <dbReference type="Pfam" id="PF01266"/>
    </source>
</evidence>
<sequence>MKITVIGAGVIGLSCAYELSELGHQLTVVDAGAAGAAASAGNAGWITPFLSAPRAAPGAVRDAVRSFTSTEGPARMRPHLELGFASWVAQFLRASNQQRSARATAALQKFARHAHDHVDSLLERGVSFEHHTDGLAVVFKQADNLAHYEQLAGKIRSLGYEGEIAVHRGSDVVAFDPAISRDVAGVLHLVSERHVRPETLTAGLAKALVTNGGEVIEGDPVRRITRLPAVGKWAVDTAEGRELDADHVVLAAGFATRALLKPLGVNVPLEAAKGTSMTAYGEGLAPAHPLKLYEHMVACSPFGNSVRLSGTFDVGRRDFDLNRKRLDMVVRHGTSYLDTWRPTDIEHEWVGHRSTTVDDTPVIGPVPGLPGLYVATGHGTLGVTLGPATGALAAREIALQEEQPLLAPFRLTRFRARNSRTQLPYAERLIND</sequence>
<protein>
    <submittedName>
        <fullName evidence="3">FAD-dependent oxidoreductase</fullName>
    </submittedName>
</protein>
<evidence type="ECO:0000313" key="3">
    <source>
        <dbReference type="EMBL" id="MDI3387948.1"/>
    </source>
</evidence>
<dbReference type="Pfam" id="PF01266">
    <property type="entry name" value="DAO"/>
    <property type="match status" value="1"/>
</dbReference>
<evidence type="ECO:0000313" key="4">
    <source>
        <dbReference type="Proteomes" id="UP001224661"/>
    </source>
</evidence>
<dbReference type="SUPFAM" id="SSF51905">
    <property type="entry name" value="FAD/NAD(P)-binding domain"/>
    <property type="match status" value="1"/>
</dbReference>
<dbReference type="Proteomes" id="UP001224661">
    <property type="component" value="Unassembled WGS sequence"/>
</dbReference>
<keyword evidence="4" id="KW-1185">Reference proteome</keyword>
<dbReference type="PANTHER" id="PTHR13847">
    <property type="entry name" value="SARCOSINE DEHYDROGENASE-RELATED"/>
    <property type="match status" value="1"/>
</dbReference>
<dbReference type="PANTHER" id="PTHR13847:SF289">
    <property type="entry name" value="GLYCINE OXIDASE"/>
    <property type="match status" value="1"/>
</dbReference>
<dbReference type="SUPFAM" id="SSF54373">
    <property type="entry name" value="FAD-linked reductases, C-terminal domain"/>
    <property type="match status" value="1"/>
</dbReference>
<dbReference type="Gene3D" id="3.30.9.10">
    <property type="entry name" value="D-Amino Acid Oxidase, subunit A, domain 2"/>
    <property type="match status" value="1"/>
</dbReference>
<reference evidence="3 4" key="1">
    <citation type="submission" date="2023-05" db="EMBL/GenBank/DDBJ databases">
        <title>Draft genome sequence of Streptomyces sp. B-S-A8 isolated from a cave soil in Thailand.</title>
        <authorList>
            <person name="Chamroensaksri N."/>
            <person name="Muangham S."/>
        </authorList>
    </citation>
    <scope>NUCLEOTIDE SEQUENCE [LARGE SCALE GENOMIC DNA]</scope>
    <source>
        <strain evidence="3 4">B-S-A8</strain>
    </source>
</reference>
<evidence type="ECO:0000256" key="1">
    <source>
        <dbReference type="ARBA" id="ARBA00023002"/>
    </source>
</evidence>